<protein>
    <submittedName>
        <fullName evidence="1">Uncharacterized protein</fullName>
    </submittedName>
</protein>
<organism evidence="1 2">
    <name type="scientific">Ancylostoma ceylanicum</name>
    <dbReference type="NCBI Taxonomy" id="53326"/>
    <lineage>
        <taxon>Eukaryota</taxon>
        <taxon>Metazoa</taxon>
        <taxon>Ecdysozoa</taxon>
        <taxon>Nematoda</taxon>
        <taxon>Chromadorea</taxon>
        <taxon>Rhabditida</taxon>
        <taxon>Rhabditina</taxon>
        <taxon>Rhabditomorpha</taxon>
        <taxon>Strongyloidea</taxon>
        <taxon>Ancylostomatidae</taxon>
        <taxon>Ancylostomatinae</taxon>
        <taxon>Ancylostoma</taxon>
    </lineage>
</organism>
<evidence type="ECO:0000313" key="1">
    <source>
        <dbReference type="EMBL" id="EYC36308.1"/>
    </source>
</evidence>
<gene>
    <name evidence="1" type="primary">Acey_s0909.g2993</name>
    <name evidence="1" type="ORF">Y032_0909g2993</name>
</gene>
<accession>A0A016WBB5</accession>
<evidence type="ECO:0000313" key="2">
    <source>
        <dbReference type="Proteomes" id="UP000024635"/>
    </source>
</evidence>
<proteinExistence type="predicted"/>
<dbReference type="Proteomes" id="UP000024635">
    <property type="component" value="Unassembled WGS sequence"/>
</dbReference>
<reference evidence="2" key="1">
    <citation type="journal article" date="2015" name="Nat. Genet.">
        <title>The genome and transcriptome of the zoonotic hookworm Ancylostoma ceylanicum identify infection-specific gene families.</title>
        <authorList>
            <person name="Schwarz E.M."/>
            <person name="Hu Y."/>
            <person name="Antoshechkin I."/>
            <person name="Miller M.M."/>
            <person name="Sternberg P.W."/>
            <person name="Aroian R.V."/>
        </authorList>
    </citation>
    <scope>NUCLEOTIDE SEQUENCE</scope>
    <source>
        <strain evidence="2">HY135</strain>
    </source>
</reference>
<dbReference type="EMBL" id="JARK01000509">
    <property type="protein sequence ID" value="EYC36308.1"/>
    <property type="molecule type" value="Genomic_DNA"/>
</dbReference>
<dbReference type="AlphaFoldDB" id="A0A016WBB5"/>
<keyword evidence="2" id="KW-1185">Reference proteome</keyword>
<name>A0A016WBB5_9BILA</name>
<sequence>MCPELSLSPVKWRRRSWRTMVATARKEPITPSVPVSTRIQELEKRGASDEDTKSVKDMLQRVLDMVMTYAYVLTASTELTNSQT</sequence>
<comment type="caution">
    <text evidence="1">The sequence shown here is derived from an EMBL/GenBank/DDBJ whole genome shotgun (WGS) entry which is preliminary data.</text>
</comment>